<evidence type="ECO:0000313" key="10">
    <source>
        <dbReference type="Proteomes" id="UP000294644"/>
    </source>
</evidence>
<feature type="domain" description="ResB-like" evidence="8">
    <location>
        <begin position="343"/>
        <end position="419"/>
    </location>
</feature>
<dbReference type="Proteomes" id="UP000294644">
    <property type="component" value="Unassembled WGS sequence"/>
</dbReference>
<keyword evidence="2 6" id="KW-0812">Transmembrane</keyword>
<dbReference type="InterPro" id="IPR007816">
    <property type="entry name" value="ResB-like_domain"/>
</dbReference>
<dbReference type="OrthoDB" id="9814290at2"/>
<feature type="transmembrane region" description="Helical" evidence="6">
    <location>
        <begin position="469"/>
        <end position="485"/>
    </location>
</feature>
<evidence type="ECO:0000256" key="3">
    <source>
        <dbReference type="ARBA" id="ARBA00022748"/>
    </source>
</evidence>
<evidence type="ECO:0000256" key="5">
    <source>
        <dbReference type="ARBA" id="ARBA00023136"/>
    </source>
</evidence>
<evidence type="ECO:0000256" key="1">
    <source>
        <dbReference type="ARBA" id="ARBA00004141"/>
    </source>
</evidence>
<feature type="transmembrane region" description="Helical" evidence="6">
    <location>
        <begin position="939"/>
        <end position="958"/>
    </location>
</feature>
<dbReference type="Pfam" id="PF05140">
    <property type="entry name" value="ResB"/>
    <property type="match status" value="1"/>
</dbReference>
<feature type="transmembrane region" description="Helical" evidence="6">
    <location>
        <begin position="12"/>
        <end position="32"/>
    </location>
</feature>
<evidence type="ECO:0000259" key="7">
    <source>
        <dbReference type="Pfam" id="PF01578"/>
    </source>
</evidence>
<dbReference type="InterPro" id="IPR002541">
    <property type="entry name" value="Cyt_c_assembly"/>
</dbReference>
<keyword evidence="5 6" id="KW-0472">Membrane</keyword>
<keyword evidence="10" id="KW-1185">Reference proteome</keyword>
<name>A0A4V2Z222_9FLAO</name>
<dbReference type="Pfam" id="PF01578">
    <property type="entry name" value="Cytochrom_C_asm"/>
    <property type="match status" value="1"/>
</dbReference>
<dbReference type="GO" id="GO:0020037">
    <property type="term" value="F:heme binding"/>
    <property type="evidence" value="ECO:0007669"/>
    <property type="project" value="InterPro"/>
</dbReference>
<feature type="transmembrane region" description="Helical" evidence="6">
    <location>
        <begin position="833"/>
        <end position="849"/>
    </location>
</feature>
<dbReference type="InterPro" id="IPR045062">
    <property type="entry name" value="Cyt_c_biogenesis_CcsA/CcmC"/>
</dbReference>
<dbReference type="GO" id="GO:0005886">
    <property type="term" value="C:plasma membrane"/>
    <property type="evidence" value="ECO:0007669"/>
    <property type="project" value="TreeGrafter"/>
</dbReference>
<dbReference type="GO" id="GO:0017004">
    <property type="term" value="P:cytochrome complex assembly"/>
    <property type="evidence" value="ECO:0007669"/>
    <property type="project" value="UniProtKB-KW"/>
</dbReference>
<accession>A0A4V2Z222</accession>
<organism evidence="9 10">
    <name type="scientific">Flavobacterium sandaracinum</name>
    <dbReference type="NCBI Taxonomy" id="2541733"/>
    <lineage>
        <taxon>Bacteria</taxon>
        <taxon>Pseudomonadati</taxon>
        <taxon>Bacteroidota</taxon>
        <taxon>Flavobacteriia</taxon>
        <taxon>Flavobacteriales</taxon>
        <taxon>Flavobacteriaceae</taxon>
        <taxon>Flavobacterium</taxon>
    </lineage>
</organism>
<feature type="transmembrane region" description="Helical" evidence="6">
    <location>
        <begin position="426"/>
        <end position="448"/>
    </location>
</feature>
<feature type="transmembrane region" description="Helical" evidence="6">
    <location>
        <begin position="799"/>
        <end position="821"/>
    </location>
</feature>
<dbReference type="AlphaFoldDB" id="A0A4V2Z222"/>
<feature type="transmembrane region" description="Helical" evidence="6">
    <location>
        <begin position="78"/>
        <end position="99"/>
    </location>
</feature>
<evidence type="ECO:0000313" key="9">
    <source>
        <dbReference type="EMBL" id="TDE07228.1"/>
    </source>
</evidence>
<feature type="transmembrane region" description="Helical" evidence="6">
    <location>
        <begin position="44"/>
        <end position="66"/>
    </location>
</feature>
<comment type="subcellular location">
    <subcellularLocation>
        <location evidence="1">Membrane</location>
        <topology evidence="1">Multi-pass membrane protein</topology>
    </subcellularLocation>
</comment>
<proteinExistence type="predicted"/>
<feature type="transmembrane region" description="Helical" evidence="6">
    <location>
        <begin position="978"/>
        <end position="996"/>
    </location>
</feature>
<feature type="transmembrane region" description="Helical" evidence="6">
    <location>
        <begin position="856"/>
        <end position="875"/>
    </location>
</feature>
<evidence type="ECO:0000256" key="2">
    <source>
        <dbReference type="ARBA" id="ARBA00022692"/>
    </source>
</evidence>
<feature type="transmembrane region" description="Helical" evidence="6">
    <location>
        <begin position="895"/>
        <end position="919"/>
    </location>
</feature>
<dbReference type="EMBL" id="SMFN01000002">
    <property type="protein sequence ID" value="TDE07228.1"/>
    <property type="molecule type" value="Genomic_DNA"/>
</dbReference>
<gene>
    <name evidence="9" type="ORF">E0F91_02760</name>
</gene>
<comment type="caution">
    <text evidence="9">The sequence shown here is derived from an EMBL/GenBank/DDBJ whole genome shotgun (WGS) entry which is preliminary data.</text>
</comment>
<evidence type="ECO:0000259" key="8">
    <source>
        <dbReference type="Pfam" id="PF05140"/>
    </source>
</evidence>
<sequence length="1068" mass="122014">MDKKIFSFLFSTRLMAFLFIAYAVAMATGTFIESKYNTDTAKILIYNAWWFEAIHVFFLINFIGNIKRYQLLKKEKWATLLLHLSFILIIAGAFVTRYISYEGMMPIREGAAENQIFSDKTFLTVFVDGEYKGEMKRRVFEKKVLLSPATNNSFSISEKFADTPFEVKYENFIMGAKEYIKPDPKGTVFLKIVEAGDGGRHEHFLKEGEVQNIHNVLFSLNKYTDGAININTTGSAYTIQTPFEGNFMRMADKLQGKVTKDNVQPLMMRSLYSIGEMRFVFPDSAVKGIVDYESDNDFKAKSHEDAVTVKVIADGQEKIVTVLGSKGKVGEAKTVKIGNIDYSFFYGSKAYVLPFKIKLNDFIAQKYPGTEKSYSSFESKVTVEDTKPFDARIYMNNVLDYDGYRFFQSGFDPDEKGTILSVNHDFWGTALTYIGYFMLYFAMMAIMFTKYSRFADIKRKLEVVKTKKAKLLTILVLMFSFNSFAQEQEHNHADHEGHAHTEAEAAPATHANHSKKIFSQDELNDLITKYKVPAEHAAKFGRLVIQDGGGRMKPINTFSSELLRKVSQDDSYNGMNSDQVFLSMTQYASYWIEIPIIHLRRGNDSIRKIIGVDKKAKSAPFVAFFDAKGNYKLSKYLEEAFKAANPNQFEKDFIETDKRVNLMESALSGRILKIFPIPEDKNNKWVSYLELNEAGFKGMEATYTKNVLPLYFGSLANASTSNDYKASDELLESINGFQKRFGSKVRPSEERITSEVLYNKYDVFNKLFYWYAFAAILMLFFTIMQIFKERKLLAIAVNTMHIIIGLLFVMHTVGLIARWYISGHAPWSNAYESIIYIAWATMFFGLAFDRKSKLTVASSAFVTAMILWAANLNWIDPEIANLQPVLNSYWLMIHVAVIVASYGPFALGFILGAVSLLLISFTNEKNKVKMDLNIQEITYINELALTIGLIMLTIGNFLGGQWANESWGRYWGWDPKETWALISIMVYAFVIHARFVPSLRGKWIFNLMSMFAFISILFTYYGVNFHLVGLHSYASGEAHSLSWIWYSLGAITLFGAVSYPKFKKYYKK</sequence>
<feature type="transmembrane region" description="Helical" evidence="6">
    <location>
        <begin position="768"/>
        <end position="787"/>
    </location>
</feature>
<keyword evidence="4 6" id="KW-1133">Transmembrane helix</keyword>
<evidence type="ECO:0000256" key="4">
    <source>
        <dbReference type="ARBA" id="ARBA00022989"/>
    </source>
</evidence>
<reference evidence="9 10" key="1">
    <citation type="submission" date="2019-03" db="EMBL/GenBank/DDBJ databases">
        <title>Flavobacterium LB-D12 sp. nov., isolated from arctic soil.</title>
        <authorList>
            <person name="Chaudhary D.K."/>
        </authorList>
    </citation>
    <scope>NUCLEOTIDE SEQUENCE [LARGE SCALE GENOMIC DNA]</scope>
    <source>
        <strain evidence="9 10">LB-D12</strain>
    </source>
</reference>
<dbReference type="RefSeq" id="WP_132064822.1">
    <property type="nucleotide sequence ID" value="NZ_SMFN01000002.1"/>
</dbReference>
<feature type="transmembrane region" description="Helical" evidence="6">
    <location>
        <begin position="1003"/>
        <end position="1023"/>
    </location>
</feature>
<dbReference type="PANTHER" id="PTHR30071">
    <property type="entry name" value="HEME EXPORTER PROTEIN C"/>
    <property type="match status" value="1"/>
</dbReference>
<evidence type="ECO:0000256" key="6">
    <source>
        <dbReference type="SAM" id="Phobius"/>
    </source>
</evidence>
<protein>
    <submittedName>
        <fullName evidence="9">Cytochrome C biogenesis protein</fullName>
    </submittedName>
</protein>
<feature type="domain" description="Cytochrome c assembly protein" evidence="7">
    <location>
        <begin position="827"/>
        <end position="1031"/>
    </location>
</feature>
<dbReference type="PANTHER" id="PTHR30071:SF1">
    <property type="entry name" value="CYTOCHROME B_B6 PROTEIN-RELATED"/>
    <property type="match status" value="1"/>
</dbReference>
<feature type="transmembrane region" description="Helical" evidence="6">
    <location>
        <begin position="1043"/>
        <end position="1062"/>
    </location>
</feature>
<keyword evidence="3" id="KW-0201">Cytochrome c-type biogenesis</keyword>